<evidence type="ECO:0000313" key="2">
    <source>
        <dbReference type="EMBL" id="EKB51292.1"/>
    </source>
</evidence>
<accession>K1LGK1</accession>
<dbReference type="GO" id="GO:0005737">
    <property type="term" value="C:cytoplasm"/>
    <property type="evidence" value="ECO:0007669"/>
    <property type="project" value="TreeGrafter"/>
</dbReference>
<keyword evidence="3" id="KW-1185">Reference proteome</keyword>
<dbReference type="NCBIfam" id="NF041131">
    <property type="entry name" value="RicT_YaaT_fam"/>
    <property type="match status" value="1"/>
</dbReference>
<name>K1LGK1_CECL9</name>
<dbReference type="InterPro" id="IPR020018">
    <property type="entry name" value="Motility-assoc_lipoprot_GldH"/>
</dbReference>
<dbReference type="InterPro" id="IPR047767">
    <property type="entry name" value="PSP1-like"/>
</dbReference>
<feature type="domain" description="PSP1 C-terminal" evidence="1">
    <location>
        <begin position="113"/>
        <end position="198"/>
    </location>
</feature>
<proteinExistence type="predicted"/>
<reference evidence="2 3" key="1">
    <citation type="journal article" date="2012" name="J. Bacteriol.">
        <title>Draft Genome Sequence of Cecembia lonarensis Strain LW9T, Isolated from Lonar Lake, a Haloalkaline Lake in India.</title>
        <authorList>
            <person name="Shivaji S."/>
            <person name="Ara S."/>
            <person name="Singh A."/>
            <person name="Pinnaka A.K."/>
        </authorList>
    </citation>
    <scope>NUCLEOTIDE SEQUENCE [LARGE SCALE GENOMIC DNA]</scope>
    <source>
        <strain evidence="2 3">LW9</strain>
    </source>
</reference>
<dbReference type="PATRIC" id="fig|1225176.3.peg.91"/>
<evidence type="ECO:0000313" key="3">
    <source>
        <dbReference type="Proteomes" id="UP000004478"/>
    </source>
</evidence>
<organism evidence="2 3">
    <name type="scientific">Cecembia lonarensis (strain CCUG 58316 / KCTC 22772 / LW9)</name>
    <dbReference type="NCBI Taxonomy" id="1225176"/>
    <lineage>
        <taxon>Bacteria</taxon>
        <taxon>Pseudomonadati</taxon>
        <taxon>Bacteroidota</taxon>
        <taxon>Cytophagia</taxon>
        <taxon>Cytophagales</taxon>
        <taxon>Cyclobacteriaceae</taxon>
        <taxon>Cecembia</taxon>
    </lineage>
</organism>
<dbReference type="PANTHER" id="PTHR43830:SF3">
    <property type="entry name" value="PROTEIN PSP1"/>
    <property type="match status" value="1"/>
</dbReference>
<protein>
    <recommendedName>
        <fullName evidence="1">PSP1 C-terminal domain-containing protein</fullName>
    </recommendedName>
</protein>
<sequence>MAGCNSCSTTSGASGGCKNNGTCGTSDCNKMNSFDWLSHMGIPTDDKFDIVEVKFKGGRKDYYRNVDHLYLTTGDPIVIDVPNGHHIGYVSLQGELVRLQMQKRKIKNDDNILRIYRIANQKDIEKWEEAKNREVPTLYRSKQIIEELGLQMKLSDIEYQADNSKATFYYSADDRVDFRELIKILASEFKIRVEMRQISLRQEAGRIGGIGICGRELCCSTWIHDFKSVSTAAARYQNLSLNPSKLSGQCGRLKCCLNYELDTYMAALEDIPQIEKPLQTETGPAKLQKTDIFRKLMWFSYNNENNWHSITCERVKEIQEMNEKNIIPFDLHNNKEKEFDEEVLKSTLELERLDKKFSTKKKKKKEEREQITLRKLKGLKAENSPLKRTPKKIPLIPVQPEAQETEEAGLAEKTNRRKMHHKAQIKKLLPVYPSVRTNLPSRKINLKTRGKEGFRPETRGDKITVGKMSRNLILLLFIMIWAGACSEGREFEDYQGMEKLSWSLNDTVYFVMSPPLPQGPSILAIKYNANYPYRNLYVRYILTDSLGEMMESDLINVALFEPTSGRPIGKGFGNTFTKYDTLFLQNTSPYQKIEFLQYMRLDELEGIEAIGLKRLKK</sequence>
<dbReference type="PROSITE" id="PS51411">
    <property type="entry name" value="PSP1_C"/>
    <property type="match status" value="1"/>
</dbReference>
<comment type="caution">
    <text evidence="2">The sequence shown here is derived from an EMBL/GenBank/DDBJ whole genome shotgun (WGS) entry which is preliminary data.</text>
</comment>
<dbReference type="Pfam" id="PF14109">
    <property type="entry name" value="GldH_lipo"/>
    <property type="match status" value="1"/>
</dbReference>
<dbReference type="Pfam" id="PF04468">
    <property type="entry name" value="PSP1"/>
    <property type="match status" value="1"/>
</dbReference>
<dbReference type="AlphaFoldDB" id="K1LGK1"/>
<dbReference type="Proteomes" id="UP000004478">
    <property type="component" value="Unassembled WGS sequence"/>
</dbReference>
<dbReference type="PANTHER" id="PTHR43830">
    <property type="entry name" value="PROTEIN PSP1"/>
    <property type="match status" value="1"/>
</dbReference>
<gene>
    <name evidence="2" type="ORF">B879_00086</name>
</gene>
<dbReference type="InterPro" id="IPR007557">
    <property type="entry name" value="PSP1_C"/>
</dbReference>
<dbReference type="EMBL" id="AMGM01000001">
    <property type="protein sequence ID" value="EKB51292.1"/>
    <property type="molecule type" value="Genomic_DNA"/>
</dbReference>
<evidence type="ECO:0000259" key="1">
    <source>
        <dbReference type="PROSITE" id="PS51411"/>
    </source>
</evidence>